<dbReference type="AlphaFoldDB" id="A0A4S2KU87"/>
<feature type="compositionally biased region" description="Basic and acidic residues" evidence="1">
    <location>
        <begin position="34"/>
        <end position="54"/>
    </location>
</feature>
<sequence length="102" mass="11821">MSTNHNLRKDLLDYLEKETQESIDNEDDSENEEEKIYRSDHDTQGPVPRSERNLSARIGTRGAIRSPTWVTAEEINLKAVCMPPARMNVRQEMTFKVESKLE</sequence>
<comment type="caution">
    <text evidence="2">The sequence shown here is derived from an EMBL/GenBank/DDBJ whole genome shotgun (WGS) entry which is preliminary data.</text>
</comment>
<dbReference type="Proteomes" id="UP000310200">
    <property type="component" value="Unassembled WGS sequence"/>
</dbReference>
<gene>
    <name evidence="2" type="ORF">DBV15_11071</name>
</gene>
<name>A0A4S2KU87_9HYME</name>
<protein>
    <submittedName>
        <fullName evidence="2">Uncharacterized protein</fullName>
    </submittedName>
</protein>
<evidence type="ECO:0000313" key="2">
    <source>
        <dbReference type="EMBL" id="TGZ53623.1"/>
    </source>
</evidence>
<feature type="region of interest" description="Disordered" evidence="1">
    <location>
        <begin position="16"/>
        <end position="59"/>
    </location>
</feature>
<reference evidence="2 3" key="1">
    <citation type="journal article" date="2019" name="Philos. Trans. R. Soc. Lond., B, Biol. Sci.">
        <title>Ant behaviour and brain gene expression of defending hosts depend on the ecological success of the intruding social parasite.</title>
        <authorList>
            <person name="Kaur R."/>
            <person name="Stoldt M."/>
            <person name="Jongepier E."/>
            <person name="Feldmeyer B."/>
            <person name="Menzel F."/>
            <person name="Bornberg-Bauer E."/>
            <person name="Foitzik S."/>
        </authorList>
    </citation>
    <scope>NUCLEOTIDE SEQUENCE [LARGE SCALE GENOMIC DNA]</scope>
    <source>
        <tissue evidence="2">Whole body</tissue>
    </source>
</reference>
<evidence type="ECO:0000313" key="3">
    <source>
        <dbReference type="Proteomes" id="UP000310200"/>
    </source>
</evidence>
<evidence type="ECO:0000256" key="1">
    <source>
        <dbReference type="SAM" id="MobiDB-lite"/>
    </source>
</evidence>
<accession>A0A4S2KU87</accession>
<feature type="compositionally biased region" description="Acidic residues" evidence="1">
    <location>
        <begin position="21"/>
        <end position="33"/>
    </location>
</feature>
<dbReference type="EMBL" id="QBLH01000982">
    <property type="protein sequence ID" value="TGZ53623.1"/>
    <property type="molecule type" value="Genomic_DNA"/>
</dbReference>
<keyword evidence="3" id="KW-1185">Reference proteome</keyword>
<organism evidence="2 3">
    <name type="scientific">Temnothorax longispinosus</name>
    <dbReference type="NCBI Taxonomy" id="300112"/>
    <lineage>
        <taxon>Eukaryota</taxon>
        <taxon>Metazoa</taxon>
        <taxon>Ecdysozoa</taxon>
        <taxon>Arthropoda</taxon>
        <taxon>Hexapoda</taxon>
        <taxon>Insecta</taxon>
        <taxon>Pterygota</taxon>
        <taxon>Neoptera</taxon>
        <taxon>Endopterygota</taxon>
        <taxon>Hymenoptera</taxon>
        <taxon>Apocrita</taxon>
        <taxon>Aculeata</taxon>
        <taxon>Formicoidea</taxon>
        <taxon>Formicidae</taxon>
        <taxon>Myrmicinae</taxon>
        <taxon>Temnothorax</taxon>
    </lineage>
</organism>
<proteinExistence type="predicted"/>